<evidence type="ECO:0000313" key="3">
    <source>
        <dbReference type="Proteomes" id="UP000606786"/>
    </source>
</evidence>
<evidence type="ECO:0000256" key="1">
    <source>
        <dbReference type="SAM" id="MobiDB-lite"/>
    </source>
</evidence>
<dbReference type="EMBL" id="CAJHJT010000023">
    <property type="protein sequence ID" value="CAD7002106.1"/>
    <property type="molecule type" value="Genomic_DNA"/>
</dbReference>
<dbReference type="Proteomes" id="UP000606786">
    <property type="component" value="Unassembled WGS sequence"/>
</dbReference>
<accession>A0A811UWS4</accession>
<dbReference type="AlphaFoldDB" id="A0A811UWS4"/>
<evidence type="ECO:0000313" key="2">
    <source>
        <dbReference type="EMBL" id="CAD7002106.1"/>
    </source>
</evidence>
<proteinExistence type="predicted"/>
<reference evidence="2" key="1">
    <citation type="submission" date="2020-11" db="EMBL/GenBank/DDBJ databases">
        <authorList>
            <person name="Whitehead M."/>
        </authorList>
    </citation>
    <scope>NUCLEOTIDE SEQUENCE</scope>
    <source>
        <strain evidence="2">EGII</strain>
    </source>
</reference>
<feature type="region of interest" description="Disordered" evidence="1">
    <location>
        <begin position="543"/>
        <end position="584"/>
    </location>
</feature>
<gene>
    <name evidence="2" type="ORF">CCAP1982_LOCUS10594</name>
</gene>
<organism evidence="2 3">
    <name type="scientific">Ceratitis capitata</name>
    <name type="common">Mediterranean fruit fly</name>
    <name type="synonym">Tephritis capitata</name>
    <dbReference type="NCBI Taxonomy" id="7213"/>
    <lineage>
        <taxon>Eukaryota</taxon>
        <taxon>Metazoa</taxon>
        <taxon>Ecdysozoa</taxon>
        <taxon>Arthropoda</taxon>
        <taxon>Hexapoda</taxon>
        <taxon>Insecta</taxon>
        <taxon>Pterygota</taxon>
        <taxon>Neoptera</taxon>
        <taxon>Endopterygota</taxon>
        <taxon>Diptera</taxon>
        <taxon>Brachycera</taxon>
        <taxon>Muscomorpha</taxon>
        <taxon>Tephritoidea</taxon>
        <taxon>Tephritidae</taxon>
        <taxon>Ceratitis</taxon>
        <taxon>Ceratitis</taxon>
    </lineage>
</organism>
<feature type="region of interest" description="Disordered" evidence="1">
    <location>
        <begin position="486"/>
        <end position="506"/>
    </location>
</feature>
<dbReference type="OrthoDB" id="10053234at2759"/>
<keyword evidence="3" id="KW-1185">Reference proteome</keyword>
<protein>
    <submittedName>
        <fullName evidence="2">(Mediterranean fruit fly) hypothetical protein</fullName>
    </submittedName>
</protein>
<sequence length="584" mass="65135">MSSTSALNPFHRQAHARTLAGASAAHLQLQHGLIFSAKQTKSDSGLSSMSGLSSWEKSPDSPIYGVNSNTDLCNPFLSKYQGINMDMLLLMSNDTQCVNNNTNLPFANTEVNFDHFNVDKGLDMNLNIADADEGTALKNAAYLVVDPNRRIPDLLRTPAFGTIPKGARCSTAVHNGPTQARERRQLGRTRERYLNDRLAYYPTSNGIADFDSGKNLDYFDYRCIYQQRQAQSQPQTQPQEREHYRTIYCEDSHSPHNNQVQKTISAQQIQQQRQQYCLQVQGRYKEKSTANQHSHVQKCNHINENYSCKLQKNSFHPVSRYDVELSSYGSLNGNSFRSNMSRAVNALPTSTHLKPPKVWNKFTKLLPENFKLKRSSRHSRSRSLPIGCGDDARGNICAKFKASGQTVKVNISNAHIIQSSGGGDLQKKSTPIKTERQYNDIQNLGGSFNLSKRFHKLPTHLVHRATRSSVHSVTSISTSAVTDNNCLATGNGGPRDKKPVFSKGQKKRSRFSMTVNNIVQKAKTGYRRHSFVARGTSSISTTDAPYSVSDGETDFPSFTSSDNEDSIASDITPKTNNGIRKKRV</sequence>
<name>A0A811UWS4_CERCA</name>
<comment type="caution">
    <text evidence="2">The sequence shown here is derived from an EMBL/GenBank/DDBJ whole genome shotgun (WGS) entry which is preliminary data.</text>
</comment>